<feature type="transmembrane region" description="Helical" evidence="7">
    <location>
        <begin position="111"/>
        <end position="131"/>
    </location>
</feature>
<keyword evidence="9" id="KW-0645">Protease</keyword>
<comment type="caution">
    <text evidence="9">The sequence shown here is derived from an EMBL/GenBank/DDBJ whole genome shotgun (WGS) entry which is preliminary data.</text>
</comment>
<evidence type="ECO:0000313" key="9">
    <source>
        <dbReference type="EMBL" id="TCT38821.1"/>
    </source>
</evidence>
<name>A0A4R3NTS3_9HYPH</name>
<sequence length="242" mass="26427">MQTPQNGPYRPRKPSNPPVNLPPAVLIALCVLFAIFLFQEYVLGLRSSAVIWQNFGFIPARYTHALGDQGLAWLWSPFTYSLLHGGWTHIVFNSLWLAIFGAPVARRIGTLRFVIFWLVSAAASAFFFAFTDWGAPSVLIGASGVVSAYMGAACRFVFSAGGGFSPYAHRNPRMSISAVFADRTASAFVLFWLVGNFLIALGVGFAGIDASAVAWQAHIGGFLFGFLAFPLFDTQKARTLRF</sequence>
<dbReference type="AlphaFoldDB" id="A0A4R3NTS3"/>
<feature type="transmembrane region" description="Helical" evidence="7">
    <location>
        <begin position="214"/>
        <end position="232"/>
    </location>
</feature>
<evidence type="ECO:0000256" key="3">
    <source>
        <dbReference type="ARBA" id="ARBA00022519"/>
    </source>
</evidence>
<feature type="domain" description="Peptidase S54 rhomboid" evidence="8">
    <location>
        <begin position="74"/>
        <end position="228"/>
    </location>
</feature>
<comment type="subcellular location">
    <subcellularLocation>
        <location evidence="1">Membrane</location>
        <topology evidence="1">Multi-pass membrane protein</topology>
    </subcellularLocation>
</comment>
<evidence type="ECO:0000313" key="10">
    <source>
        <dbReference type="Proteomes" id="UP000295097"/>
    </source>
</evidence>
<proteinExistence type="predicted"/>
<dbReference type="PANTHER" id="PTHR43066">
    <property type="entry name" value="RHOMBOID-RELATED PROTEIN"/>
    <property type="match status" value="1"/>
</dbReference>
<feature type="transmembrane region" description="Helical" evidence="7">
    <location>
        <begin position="21"/>
        <end position="38"/>
    </location>
</feature>
<dbReference type="InterPro" id="IPR022764">
    <property type="entry name" value="Peptidase_S54_rhomboid_dom"/>
</dbReference>
<dbReference type="GO" id="GO:0006508">
    <property type="term" value="P:proteolysis"/>
    <property type="evidence" value="ECO:0007669"/>
    <property type="project" value="UniProtKB-KW"/>
</dbReference>
<gene>
    <name evidence="9" type="ORF">EDC90_101532</name>
</gene>
<evidence type="ECO:0000259" key="8">
    <source>
        <dbReference type="Pfam" id="PF01694"/>
    </source>
</evidence>
<evidence type="ECO:0000256" key="7">
    <source>
        <dbReference type="SAM" id="Phobius"/>
    </source>
</evidence>
<feature type="transmembrane region" description="Helical" evidence="7">
    <location>
        <begin position="185"/>
        <end position="208"/>
    </location>
</feature>
<feature type="transmembrane region" description="Helical" evidence="7">
    <location>
        <begin position="78"/>
        <end position="99"/>
    </location>
</feature>
<keyword evidence="2" id="KW-1003">Cell membrane</keyword>
<accession>A0A4R3NTS3</accession>
<dbReference type="RefSeq" id="WP_132311497.1">
    <property type="nucleotide sequence ID" value="NZ_SMAR01000015.1"/>
</dbReference>
<keyword evidence="6 7" id="KW-0472">Membrane</keyword>
<dbReference type="PANTHER" id="PTHR43066:SF26">
    <property type="entry name" value="RHOMBOID PROTEASE GLPG"/>
    <property type="match status" value="1"/>
</dbReference>
<evidence type="ECO:0000256" key="6">
    <source>
        <dbReference type="ARBA" id="ARBA00023136"/>
    </source>
</evidence>
<evidence type="ECO:0000256" key="5">
    <source>
        <dbReference type="ARBA" id="ARBA00022989"/>
    </source>
</evidence>
<dbReference type="SUPFAM" id="SSF144091">
    <property type="entry name" value="Rhomboid-like"/>
    <property type="match status" value="1"/>
</dbReference>
<dbReference type="OrthoDB" id="9797190at2"/>
<reference evidence="9 10" key="1">
    <citation type="submission" date="2019-03" db="EMBL/GenBank/DDBJ databases">
        <title>Freshwater and sediment microbial communities from various areas in North America, analyzing microbe dynamics in response to fracking.</title>
        <authorList>
            <person name="Lamendella R."/>
        </authorList>
    </citation>
    <scope>NUCLEOTIDE SEQUENCE [LARGE SCALE GENOMIC DNA]</scope>
    <source>
        <strain evidence="9 10">175.2</strain>
    </source>
</reference>
<keyword evidence="4 7" id="KW-0812">Transmembrane</keyword>
<keyword evidence="5 7" id="KW-1133">Transmembrane helix</keyword>
<dbReference type="GO" id="GO:0016020">
    <property type="term" value="C:membrane"/>
    <property type="evidence" value="ECO:0007669"/>
    <property type="project" value="UniProtKB-SubCell"/>
</dbReference>
<dbReference type="Gene3D" id="1.20.1540.10">
    <property type="entry name" value="Rhomboid-like"/>
    <property type="match status" value="1"/>
</dbReference>
<evidence type="ECO:0000256" key="1">
    <source>
        <dbReference type="ARBA" id="ARBA00004141"/>
    </source>
</evidence>
<keyword evidence="10" id="KW-1185">Reference proteome</keyword>
<dbReference type="Proteomes" id="UP000295097">
    <property type="component" value="Unassembled WGS sequence"/>
</dbReference>
<feature type="transmembrane region" description="Helical" evidence="7">
    <location>
        <begin position="137"/>
        <end position="164"/>
    </location>
</feature>
<dbReference type="EMBL" id="SMAR01000015">
    <property type="protein sequence ID" value="TCT38821.1"/>
    <property type="molecule type" value="Genomic_DNA"/>
</dbReference>
<dbReference type="GO" id="GO:0004252">
    <property type="term" value="F:serine-type endopeptidase activity"/>
    <property type="evidence" value="ECO:0007669"/>
    <property type="project" value="InterPro"/>
</dbReference>
<keyword evidence="9" id="KW-0378">Hydrolase</keyword>
<evidence type="ECO:0000256" key="4">
    <source>
        <dbReference type="ARBA" id="ARBA00022692"/>
    </source>
</evidence>
<keyword evidence="3" id="KW-0997">Cell inner membrane</keyword>
<evidence type="ECO:0000256" key="2">
    <source>
        <dbReference type="ARBA" id="ARBA00022475"/>
    </source>
</evidence>
<dbReference type="InterPro" id="IPR035952">
    <property type="entry name" value="Rhomboid-like_sf"/>
</dbReference>
<protein>
    <submittedName>
        <fullName evidence="9">Membrane associated rhomboid family serine protease</fullName>
    </submittedName>
</protein>
<organism evidence="9 10">
    <name type="scientific">Martelella mediterranea</name>
    <dbReference type="NCBI Taxonomy" id="293089"/>
    <lineage>
        <taxon>Bacteria</taxon>
        <taxon>Pseudomonadati</taxon>
        <taxon>Pseudomonadota</taxon>
        <taxon>Alphaproteobacteria</taxon>
        <taxon>Hyphomicrobiales</taxon>
        <taxon>Aurantimonadaceae</taxon>
        <taxon>Martelella</taxon>
    </lineage>
</organism>
<dbReference type="Pfam" id="PF01694">
    <property type="entry name" value="Rhomboid"/>
    <property type="match status" value="1"/>
</dbReference>